<dbReference type="InterPro" id="IPR043502">
    <property type="entry name" value="DNA/RNA_pol_sf"/>
</dbReference>
<dbReference type="InterPro" id="IPR024728">
    <property type="entry name" value="PolY_HhH_motif"/>
</dbReference>
<dbReference type="Pfam" id="PF11798">
    <property type="entry name" value="IMS_HHH"/>
    <property type="match status" value="1"/>
</dbReference>
<dbReference type="OrthoDB" id="1747274at2759"/>
<dbReference type="PANTHER" id="PTHR11076:SF33">
    <property type="entry name" value="DNA POLYMERASE KAPPA"/>
    <property type="match status" value="1"/>
</dbReference>
<dbReference type="Pfam" id="PF00817">
    <property type="entry name" value="IMS"/>
    <property type="match status" value="1"/>
</dbReference>
<feature type="domain" description="UmuC" evidence="4">
    <location>
        <begin position="130"/>
        <end position="431"/>
    </location>
</feature>
<keyword evidence="6" id="KW-1185">Reference proteome</keyword>
<dbReference type="GO" id="GO:0042276">
    <property type="term" value="P:error-prone translesion synthesis"/>
    <property type="evidence" value="ECO:0007669"/>
    <property type="project" value="TreeGrafter"/>
</dbReference>
<evidence type="ECO:0000313" key="6">
    <source>
        <dbReference type="Proteomes" id="UP000728185"/>
    </source>
</evidence>
<dbReference type="Gene3D" id="1.10.150.810">
    <property type="match status" value="2"/>
</dbReference>
<dbReference type="CDD" id="cd03586">
    <property type="entry name" value="PolY_Pol_IV_kappa"/>
    <property type="match status" value="1"/>
</dbReference>
<dbReference type="Gene3D" id="3.30.1490.100">
    <property type="entry name" value="DNA polymerase, Y-family, little finger domain"/>
    <property type="match status" value="1"/>
</dbReference>
<feature type="region of interest" description="Disordered" evidence="3">
    <location>
        <begin position="564"/>
        <end position="583"/>
    </location>
</feature>
<dbReference type="Gene3D" id="3.30.160.60">
    <property type="entry name" value="Classic Zinc Finger"/>
    <property type="match status" value="1"/>
</dbReference>
<dbReference type="InterPro" id="IPR022880">
    <property type="entry name" value="DNApol_IV"/>
</dbReference>
<dbReference type="GO" id="GO:0005634">
    <property type="term" value="C:nucleus"/>
    <property type="evidence" value="ECO:0007669"/>
    <property type="project" value="TreeGrafter"/>
</dbReference>
<protein>
    <recommendedName>
        <fullName evidence="2">DNA polymerase kappa</fullName>
    </recommendedName>
</protein>
<comment type="similarity">
    <text evidence="1">Belongs to the DNA polymerase type-Y family.</text>
</comment>
<feature type="compositionally biased region" description="Polar residues" evidence="3">
    <location>
        <begin position="309"/>
        <end position="323"/>
    </location>
</feature>
<evidence type="ECO:0000313" key="5">
    <source>
        <dbReference type="EMBL" id="KAA0185261.1"/>
    </source>
</evidence>
<dbReference type="AlphaFoldDB" id="A0A8E0VEM7"/>
<dbReference type="PROSITE" id="PS50173">
    <property type="entry name" value="UMUC"/>
    <property type="match status" value="1"/>
</dbReference>
<keyword evidence="5" id="KW-0808">Transferase</keyword>
<dbReference type="GO" id="GO:0003684">
    <property type="term" value="F:damaged DNA binding"/>
    <property type="evidence" value="ECO:0007669"/>
    <property type="project" value="InterPro"/>
</dbReference>
<feature type="compositionally biased region" description="Polar residues" evidence="3">
    <location>
        <begin position="825"/>
        <end position="839"/>
    </location>
</feature>
<dbReference type="SUPFAM" id="SSF56672">
    <property type="entry name" value="DNA/RNA polymerases"/>
    <property type="match status" value="1"/>
</dbReference>
<dbReference type="Gene3D" id="3.40.1170.60">
    <property type="match status" value="1"/>
</dbReference>
<name>A0A8E0VEM7_9TREM</name>
<evidence type="ECO:0000256" key="1">
    <source>
        <dbReference type="ARBA" id="ARBA00010945"/>
    </source>
</evidence>
<accession>A0A8E0VEM7</accession>
<evidence type="ECO:0000256" key="3">
    <source>
        <dbReference type="SAM" id="MobiDB-lite"/>
    </source>
</evidence>
<dbReference type="InterPro" id="IPR043128">
    <property type="entry name" value="Rev_trsase/Diguanyl_cyclase"/>
</dbReference>
<evidence type="ECO:0000259" key="4">
    <source>
        <dbReference type="PROSITE" id="PS50173"/>
    </source>
</evidence>
<dbReference type="SUPFAM" id="SSF100879">
    <property type="entry name" value="Lesion bypass DNA polymerase (Y-family), little finger domain"/>
    <property type="match status" value="1"/>
</dbReference>
<feature type="compositionally biased region" description="Low complexity" evidence="3">
    <location>
        <begin position="294"/>
        <end position="304"/>
    </location>
</feature>
<dbReference type="GO" id="GO:0003887">
    <property type="term" value="F:DNA-directed DNA polymerase activity"/>
    <property type="evidence" value="ECO:0007669"/>
    <property type="project" value="InterPro"/>
</dbReference>
<dbReference type="InterPro" id="IPR050116">
    <property type="entry name" value="DNA_polymerase-Y"/>
</dbReference>
<organism evidence="5 6">
    <name type="scientific">Fasciolopsis buskii</name>
    <dbReference type="NCBI Taxonomy" id="27845"/>
    <lineage>
        <taxon>Eukaryota</taxon>
        <taxon>Metazoa</taxon>
        <taxon>Spiralia</taxon>
        <taxon>Lophotrochozoa</taxon>
        <taxon>Platyhelminthes</taxon>
        <taxon>Trematoda</taxon>
        <taxon>Digenea</taxon>
        <taxon>Plagiorchiida</taxon>
        <taxon>Echinostomata</taxon>
        <taxon>Echinostomatoidea</taxon>
        <taxon>Fasciolidae</taxon>
        <taxon>Fasciolopsis</taxon>
    </lineage>
</organism>
<evidence type="ECO:0000256" key="2">
    <source>
        <dbReference type="ARBA" id="ARBA00016178"/>
    </source>
</evidence>
<feature type="region of interest" description="Disordered" evidence="3">
    <location>
        <begin position="801"/>
        <end position="839"/>
    </location>
</feature>
<feature type="region of interest" description="Disordered" evidence="3">
    <location>
        <begin position="284"/>
        <end position="338"/>
    </location>
</feature>
<proteinExistence type="inferred from homology"/>
<dbReference type="GO" id="GO:0006281">
    <property type="term" value="P:DNA repair"/>
    <property type="evidence" value="ECO:0007669"/>
    <property type="project" value="InterPro"/>
</dbReference>
<gene>
    <name evidence="5" type="ORF">FBUS_00639</name>
</gene>
<feature type="compositionally biased region" description="Polar residues" evidence="3">
    <location>
        <begin position="498"/>
        <end position="510"/>
    </location>
</feature>
<dbReference type="Proteomes" id="UP000728185">
    <property type="component" value="Unassembled WGS sequence"/>
</dbReference>
<comment type="caution">
    <text evidence="5">The sequence shown here is derived from an EMBL/GenBank/DDBJ whole genome shotgun (WGS) entry which is preliminary data.</text>
</comment>
<dbReference type="InterPro" id="IPR036775">
    <property type="entry name" value="DNA_pol_Y-fam_lit_finger_sf"/>
</dbReference>
<dbReference type="InterPro" id="IPR001126">
    <property type="entry name" value="UmuC"/>
</dbReference>
<feature type="region of interest" description="Disordered" evidence="3">
    <location>
        <begin position="494"/>
        <end position="518"/>
    </location>
</feature>
<sequence>MSDEQDKSNAPGASVLDSTRILRYSTNKAGMDGLDKETITQIILENSKGRKVVTIYFVECLPGDDWSLNRLKCSKFYENELRKERLLQQQISQKLDQIRSLTEDVIRSGELEADKVLEQFERRRCFMRCIIHVDMDAFYAAVEIRDQPDLRFLPVAVGSNSMLSTSNYIARRFGVRAGLPGFLGKKLCPDLHIIPPDFARYTEASRAVRAVLSQYAVIPSENETDPGQDEDSPQVAMVTASLDEAYLDLTLHLAERQSWPEERRSYWPRPAPGAKMLVCRCSQRRDKKPHSARTHSSTRSTNSRKSMDESPSSEAHGGSTNTLADDDQPQNNRSKKPVDPELAVCDQCGYLVQSGRRVFGTSAWEAVREIRFRVFCATLLTCSAGIGPNTLIAKIASDWSKPMGQFEVPRSREAVNEFMAQMPVRKVPGIGHVSERRLDAFGIHTCGELLEKRGTLWHVTTRSAMSYYLRIASGHSEDDWLPCSDPTLVPLLPKSDGHTSVLNDGDSNSGRPELGRKSMSVERTFADCSDPKELFEKCRQLATMLSGDLKEEHVKLLREEMANERSRHHVPMASTSQHQTSDIKSNKPLTLRLMGLRMASLMPAEMCPQTRQRSIEEALTKVVATQEPKQCTNESTQAKDSLPMKAEFFSLRTSTPTAAPSTRTKIRQIVPKIKRKTTRGSRQTGSLLKQRTRQRVQLINPHVRNNSPNPIADRPQPSGESLKWCVTTREGSSSVIDRGQSVGAPVPIDSTVSASPTTMPLCISCPVCEKQWHVQSETEFNHHLDACLSRETIAEVVRETLTSTSDGSRSSSEGHTSSNSRKRPSLSTPTRSQFGSAFT</sequence>
<dbReference type="EMBL" id="LUCM01010588">
    <property type="protein sequence ID" value="KAA0185261.1"/>
    <property type="molecule type" value="Genomic_DNA"/>
</dbReference>
<reference evidence="5" key="1">
    <citation type="submission" date="2019-05" db="EMBL/GenBank/DDBJ databases">
        <title>Annotation for the trematode Fasciolopsis buski.</title>
        <authorList>
            <person name="Choi Y.-J."/>
        </authorList>
    </citation>
    <scope>NUCLEOTIDE SEQUENCE</scope>
    <source>
        <strain evidence="5">HT</strain>
        <tissue evidence="5">Whole worm</tissue>
    </source>
</reference>
<feature type="compositionally biased region" description="Low complexity" evidence="3">
    <location>
        <begin position="801"/>
        <end position="819"/>
    </location>
</feature>
<dbReference type="Gene3D" id="3.30.70.270">
    <property type="match status" value="1"/>
</dbReference>
<dbReference type="PANTHER" id="PTHR11076">
    <property type="entry name" value="DNA REPAIR POLYMERASE UMUC / TRANSFERASE FAMILY MEMBER"/>
    <property type="match status" value="1"/>
</dbReference>
<feature type="compositionally biased region" description="Polar residues" evidence="3">
    <location>
        <begin position="573"/>
        <end position="583"/>
    </location>
</feature>